<dbReference type="Proteomes" id="UP001595979">
    <property type="component" value="Unassembled WGS sequence"/>
</dbReference>
<comment type="caution">
    <text evidence="2">The sequence shown here is derived from an EMBL/GenBank/DDBJ whole genome shotgun (WGS) entry which is preliminary data.</text>
</comment>
<dbReference type="EMBL" id="JBHSOH010000008">
    <property type="protein sequence ID" value="MFC5848588.1"/>
    <property type="molecule type" value="Genomic_DNA"/>
</dbReference>
<gene>
    <name evidence="2" type="ORF">ACFPQ6_09720</name>
</gene>
<proteinExistence type="predicted"/>
<evidence type="ECO:0000313" key="3">
    <source>
        <dbReference type="Proteomes" id="UP001595979"/>
    </source>
</evidence>
<protein>
    <submittedName>
        <fullName evidence="2">DUF4157 domain-containing protein</fullName>
    </submittedName>
</protein>
<dbReference type="RefSeq" id="WP_380048782.1">
    <property type="nucleotide sequence ID" value="NZ_JBHSOH010000008.1"/>
</dbReference>
<feature type="domain" description="eCIS core" evidence="1">
    <location>
        <begin position="256"/>
        <end position="333"/>
    </location>
</feature>
<evidence type="ECO:0000259" key="1">
    <source>
        <dbReference type="Pfam" id="PF13699"/>
    </source>
</evidence>
<evidence type="ECO:0000313" key="2">
    <source>
        <dbReference type="EMBL" id="MFC5848588.1"/>
    </source>
</evidence>
<dbReference type="Pfam" id="PF14414">
    <property type="entry name" value="WHH"/>
    <property type="match status" value="1"/>
</dbReference>
<dbReference type="InterPro" id="IPR032869">
    <property type="entry name" value="WHH_dom_containing"/>
</dbReference>
<name>A0ABW1DIM9_9DEIO</name>
<dbReference type="InterPro" id="IPR025295">
    <property type="entry name" value="eCIS_core_dom"/>
</dbReference>
<dbReference type="Pfam" id="PF13699">
    <property type="entry name" value="eCIS_core"/>
    <property type="match status" value="1"/>
</dbReference>
<organism evidence="2 3">
    <name type="scientific">Deinococcus petrolearius</name>
    <dbReference type="NCBI Taxonomy" id="1751295"/>
    <lineage>
        <taxon>Bacteria</taxon>
        <taxon>Thermotogati</taxon>
        <taxon>Deinococcota</taxon>
        <taxon>Deinococci</taxon>
        <taxon>Deinococcales</taxon>
        <taxon>Deinococcaceae</taxon>
        <taxon>Deinococcus</taxon>
    </lineage>
</organism>
<accession>A0ABW1DIM9</accession>
<reference evidence="3" key="1">
    <citation type="journal article" date="2019" name="Int. J. Syst. Evol. Microbiol.">
        <title>The Global Catalogue of Microorganisms (GCM) 10K type strain sequencing project: providing services to taxonomists for standard genome sequencing and annotation.</title>
        <authorList>
            <consortium name="The Broad Institute Genomics Platform"/>
            <consortium name="The Broad Institute Genome Sequencing Center for Infectious Disease"/>
            <person name="Wu L."/>
            <person name="Ma J."/>
        </authorList>
    </citation>
    <scope>NUCLEOTIDE SEQUENCE [LARGE SCALE GENOMIC DNA]</scope>
    <source>
        <strain evidence="3">CGMCC 1.15053</strain>
    </source>
</reference>
<sequence>MEFKPKAKSTARLIPIQRRAESLTIAPLPPARALLAQGLQRLISTPVQSQRQAAHPVLQAAGLRRQEEQRTLLQRQALEQQARTVHLPADTTQQVLLHQQALPPPIPRQPQSPADWVTVMRAQAEQIEGRVTNSREAAQFSALQRQVAQTLVQGFRADRRPAQERHDSYAAHLVALQRHPSSAPVAGVVLGLIPQGERLALQRAVDLTLQREQAQAVQDQQALEALAIQRQLAELDAEATQPVLQRIQARRGGGNPLPAAVQRHLEQGVNHDLSQVRIHDDAEADKLAKGVNAVAFTTGTDIFFRRGQFNPNTQTGLELLAHEVTHTVQQSRGQVGTGIDPDAGLEGEARRMGAKLAQFMPSPKTLLPPIPHQHGPHAPGVYSPAAALTRARSGAVTTALHRPFQALGLQRQSTTVQRSFIGDQLGSLAGQIPGYRELCLAFGKDLVTGKTLKQDPNTVLDALAGFVPSPFKDMLRAVRQQNLIPKAWAWFQGELGKLQLGETLTEVKAAITKFPPDLGAAKAALTRRADGLKRLISGAGRHLAGIALTAIEAGLGPVGKKVMGLLRQSGDVVMQVLRDPAKFAGNLLRALTQGFTQFRTNAGRWLKDGLGTWLTGTSGIQFPATLDLKGVFLTALSMMGLTYQALRGRLVKELGQGGEQKVALAEKAGGALSSLTQGLHQAPEVKGQQSAVGQGVVDNLKKEVTTSLVTAGAAKVASLLVPGGAFVQALLTAFTGVQTLISQGSQIMGVILNALGSVHAIAAGQVAAAAGFVERTIGGSVPIVLTFLGRLVGLGNIGTRIRNTVKKLRTRLDATIEKLMVRVKKAIGQVKTKGQTVTSKVKAAFSGIFKKQSFNAGKEQHSIYFQAKNGRVQLMFASTPREASLQLDYLQHECEALADPIHRNEGLNHIQRARTLAAPTTAQLTTVQDEKDLEKITFDPGLDDCLKQIYMILQRNFMGALDDYVKIQTPIRYDRREQFFKFKSVGQEYNIYISKQGFPQFGPYATHTVKIDMKGNREYTLPDGDFANANIKAGFAKSKKHKGYTWHHHEDRTTMQLVPYKLHDKFRHSGGVSLIDNLGEA</sequence>
<keyword evidence="3" id="KW-1185">Reference proteome</keyword>